<evidence type="ECO:0000313" key="6">
    <source>
        <dbReference type="Proteomes" id="UP001258017"/>
    </source>
</evidence>
<name>A0AAD9RCT2_9HYME</name>
<dbReference type="GO" id="GO:0016020">
    <property type="term" value="C:membrane"/>
    <property type="evidence" value="ECO:0007669"/>
    <property type="project" value="UniProtKB-SubCell"/>
</dbReference>
<dbReference type="FunFam" id="2.60.40.10:FF:000230">
    <property type="entry name" value="Down syndrome cell adhesion molecule, isoform D"/>
    <property type="match status" value="1"/>
</dbReference>
<keyword evidence="6" id="KW-1185">Reference proteome</keyword>
<keyword evidence="2" id="KW-1015">Disulfide bond</keyword>
<dbReference type="InterPro" id="IPR007110">
    <property type="entry name" value="Ig-like_dom"/>
</dbReference>
<accession>A0AAD9RCT2</accession>
<evidence type="ECO:0000259" key="4">
    <source>
        <dbReference type="PROSITE" id="PS50835"/>
    </source>
</evidence>
<dbReference type="PANTHER" id="PTHR44170">
    <property type="entry name" value="PROTEIN SIDEKICK"/>
    <property type="match status" value="1"/>
</dbReference>
<organism evidence="5 6">
    <name type="scientific">Odynerus spinipes</name>
    <dbReference type="NCBI Taxonomy" id="1348599"/>
    <lineage>
        <taxon>Eukaryota</taxon>
        <taxon>Metazoa</taxon>
        <taxon>Ecdysozoa</taxon>
        <taxon>Arthropoda</taxon>
        <taxon>Hexapoda</taxon>
        <taxon>Insecta</taxon>
        <taxon>Pterygota</taxon>
        <taxon>Neoptera</taxon>
        <taxon>Endopterygota</taxon>
        <taxon>Hymenoptera</taxon>
        <taxon>Apocrita</taxon>
        <taxon>Aculeata</taxon>
        <taxon>Vespoidea</taxon>
        <taxon>Vespidae</taxon>
        <taxon>Eumeninae</taxon>
        <taxon>Odynerus</taxon>
    </lineage>
</organism>
<evidence type="ECO:0000256" key="3">
    <source>
        <dbReference type="SAM" id="SignalP"/>
    </source>
</evidence>
<dbReference type="Proteomes" id="UP001258017">
    <property type="component" value="Unassembled WGS sequence"/>
</dbReference>
<dbReference type="PROSITE" id="PS50835">
    <property type="entry name" value="IG_LIKE"/>
    <property type="match status" value="2"/>
</dbReference>
<proteinExistence type="predicted"/>
<reference evidence="5" key="1">
    <citation type="submission" date="2021-08" db="EMBL/GenBank/DDBJ databases">
        <authorList>
            <person name="Misof B."/>
            <person name="Oliver O."/>
            <person name="Podsiadlowski L."/>
            <person name="Donath A."/>
            <person name="Peters R."/>
            <person name="Mayer C."/>
            <person name="Rust J."/>
            <person name="Gunkel S."/>
            <person name="Lesny P."/>
            <person name="Martin S."/>
            <person name="Oeyen J.P."/>
            <person name="Petersen M."/>
            <person name="Panagiotis P."/>
            <person name="Wilbrandt J."/>
            <person name="Tanja T."/>
        </authorList>
    </citation>
    <scope>NUCLEOTIDE SEQUENCE</scope>
    <source>
        <strain evidence="5">GBR_01_08_01A</strain>
        <tissue evidence="5">Thorax + abdomen</tissue>
    </source>
</reference>
<keyword evidence="3" id="KW-0732">Signal</keyword>
<evidence type="ECO:0000256" key="2">
    <source>
        <dbReference type="ARBA" id="ARBA00023157"/>
    </source>
</evidence>
<dbReference type="PANTHER" id="PTHR44170:SF6">
    <property type="entry name" value="CONTACTIN"/>
    <property type="match status" value="1"/>
</dbReference>
<keyword evidence="1" id="KW-0677">Repeat</keyword>
<protein>
    <recommendedName>
        <fullName evidence="4">Ig-like domain-containing protein</fullName>
    </recommendedName>
</protein>
<evidence type="ECO:0000256" key="1">
    <source>
        <dbReference type="ARBA" id="ARBA00022737"/>
    </source>
</evidence>
<feature type="chain" id="PRO_5042033730" description="Ig-like domain-containing protein" evidence="3">
    <location>
        <begin position="34"/>
        <end position="457"/>
    </location>
</feature>
<dbReference type="AlphaFoldDB" id="A0AAD9RCT2"/>
<dbReference type="SUPFAM" id="SSF48726">
    <property type="entry name" value="Immunoglobulin"/>
    <property type="match status" value="2"/>
</dbReference>
<feature type="domain" description="Ig-like" evidence="4">
    <location>
        <begin position="40"/>
        <end position="133"/>
    </location>
</feature>
<dbReference type="InterPro" id="IPR013783">
    <property type="entry name" value="Ig-like_fold"/>
</dbReference>
<evidence type="ECO:0000313" key="5">
    <source>
        <dbReference type="EMBL" id="KAK2577365.1"/>
    </source>
</evidence>
<reference evidence="5" key="2">
    <citation type="journal article" date="2023" name="Commun. Biol.">
        <title>Intrasexual cuticular hydrocarbon dimorphism in a wasp sheds light on hydrocarbon biosynthesis genes in Hymenoptera.</title>
        <authorList>
            <person name="Moris V.C."/>
            <person name="Podsiadlowski L."/>
            <person name="Martin S."/>
            <person name="Oeyen J.P."/>
            <person name="Donath A."/>
            <person name="Petersen M."/>
            <person name="Wilbrandt J."/>
            <person name="Misof B."/>
            <person name="Liedtke D."/>
            <person name="Thamm M."/>
            <person name="Scheiner R."/>
            <person name="Schmitt T."/>
            <person name="Niehuis O."/>
        </authorList>
    </citation>
    <scope>NUCLEOTIDE SEQUENCE</scope>
    <source>
        <strain evidence="5">GBR_01_08_01A</strain>
    </source>
</reference>
<dbReference type="FunFam" id="2.60.40.10:FF:000310">
    <property type="entry name" value="Down syndrome cell adhesion molecule, isoform D"/>
    <property type="match status" value="1"/>
</dbReference>
<dbReference type="EMBL" id="JAIFRP010004357">
    <property type="protein sequence ID" value="KAK2577365.1"/>
    <property type="molecule type" value="Genomic_DNA"/>
</dbReference>
<dbReference type="InterPro" id="IPR036179">
    <property type="entry name" value="Ig-like_dom_sf"/>
</dbReference>
<comment type="caution">
    <text evidence="5">The sequence shown here is derived from an EMBL/GenBank/DDBJ whole genome shotgun (WGS) entry which is preliminary data.</text>
</comment>
<dbReference type="GO" id="GO:0098609">
    <property type="term" value="P:cell-cell adhesion"/>
    <property type="evidence" value="ECO:0007669"/>
    <property type="project" value="TreeGrafter"/>
</dbReference>
<sequence length="457" mass="50373">MWREPPGGGCQAPTYIIAMILLVLLALTNVATAEDESMGPVFVKEPPNRVDFSNGTGAVVECQARGNPQPDIIWVRGDGTAVGDVPGLRQVLPNGNLVFPPFRAEDYRQEVHAQIYSCLARSPAGSVHSRDVNVRAVVHQYYQSEVNNEYVIRGNAAILKCSIPSFVAEFVQVVGWQDDQGNSFKPEEGNVVTQYYEAEVVSEYVIRGNAAILKCTIPSFVAEFVSVESWVGSDGSTFRPSNDYVVAQPYQPEIMTEYVIRGNSAILKCSIPSYIAEFVIVEAWIREDGEIYVPEDSAIGQDGKYLVLPSGELHIRDVGPEDGYKTYQCRTKHRLTGETRLSATKGRLVITEPVGSVRPKFPTIDDTRGFRTIKDGSVTLACSAQGFPVPVHKTCRKHPSEISVVTRFADFQSVPRWCDDVAVSCPRVSCSIAQNRHPVLDHNCPDRATFKGSAQLR</sequence>
<gene>
    <name evidence="5" type="ORF">KPH14_003481</name>
</gene>
<dbReference type="Gene3D" id="2.60.40.10">
    <property type="entry name" value="Immunoglobulins"/>
    <property type="match status" value="4"/>
</dbReference>
<feature type="signal peptide" evidence="3">
    <location>
        <begin position="1"/>
        <end position="33"/>
    </location>
</feature>
<feature type="domain" description="Ig-like" evidence="4">
    <location>
        <begin position="252"/>
        <end position="342"/>
    </location>
</feature>